<proteinExistence type="predicted"/>
<organism evidence="1 2">
    <name type="scientific">Daphnia magna</name>
    <dbReference type="NCBI Taxonomy" id="35525"/>
    <lineage>
        <taxon>Eukaryota</taxon>
        <taxon>Metazoa</taxon>
        <taxon>Ecdysozoa</taxon>
        <taxon>Arthropoda</taxon>
        <taxon>Crustacea</taxon>
        <taxon>Branchiopoda</taxon>
        <taxon>Diplostraca</taxon>
        <taxon>Cladocera</taxon>
        <taxon>Anomopoda</taxon>
        <taxon>Daphniidae</taxon>
        <taxon>Daphnia</taxon>
    </lineage>
</organism>
<comment type="caution">
    <text evidence="1">The sequence shown here is derived from an EMBL/GenBank/DDBJ whole genome shotgun (WGS) entry which is preliminary data.</text>
</comment>
<gene>
    <name evidence="1" type="ORF">OUZ56_018349</name>
</gene>
<reference evidence="1 2" key="1">
    <citation type="journal article" date="2023" name="Nucleic Acids Res.">
        <title>The hologenome of Daphnia magna reveals possible DNA methylation and microbiome-mediated evolution of the host genome.</title>
        <authorList>
            <person name="Chaturvedi A."/>
            <person name="Li X."/>
            <person name="Dhandapani V."/>
            <person name="Marshall H."/>
            <person name="Kissane S."/>
            <person name="Cuenca-Cambronero M."/>
            <person name="Asole G."/>
            <person name="Calvet F."/>
            <person name="Ruiz-Romero M."/>
            <person name="Marangio P."/>
            <person name="Guigo R."/>
            <person name="Rago D."/>
            <person name="Mirbahai L."/>
            <person name="Eastwood N."/>
            <person name="Colbourne J.K."/>
            <person name="Zhou J."/>
            <person name="Mallon E."/>
            <person name="Orsini L."/>
        </authorList>
    </citation>
    <scope>NUCLEOTIDE SEQUENCE [LARGE SCALE GENOMIC DNA]</scope>
    <source>
        <strain evidence="1">LRV0_1</strain>
    </source>
</reference>
<evidence type="ECO:0000313" key="1">
    <source>
        <dbReference type="EMBL" id="KAK4009233.1"/>
    </source>
</evidence>
<name>A0ABQ9Z8M5_9CRUS</name>
<accession>A0ABQ9Z8M5</accession>
<dbReference type="EMBL" id="JAOYFB010000003">
    <property type="protein sequence ID" value="KAK4009233.1"/>
    <property type="molecule type" value="Genomic_DNA"/>
</dbReference>
<protein>
    <recommendedName>
        <fullName evidence="3">DDE Tnp4 domain-containing protein</fullName>
    </recommendedName>
</protein>
<sequence>MASVESFWRIGHNITGHDVEGSLSVGHRKFRAFFGTSPAVCVVAWDLLADVRPNNSKPNHLLWALMLLKRYCIESFNAALLNWDNRYGRARRGTITYISLDGTDFRIMEPSEFSPKWYSHKFHGPGLRYELGLCIRTGEIVWAHGGLPCGAWPDLRLARDAIIHVLDPGERIIADRGYRDQTFFDMPNGSEDDEQKRKILARHQTLVINEEVEEHLKM</sequence>
<evidence type="ECO:0000313" key="2">
    <source>
        <dbReference type="Proteomes" id="UP001234178"/>
    </source>
</evidence>
<dbReference type="Proteomes" id="UP001234178">
    <property type="component" value="Unassembled WGS sequence"/>
</dbReference>
<keyword evidence="2" id="KW-1185">Reference proteome</keyword>
<evidence type="ECO:0008006" key="3">
    <source>
        <dbReference type="Google" id="ProtNLM"/>
    </source>
</evidence>